<sequence>MPFRVTAAALGAAILLSATAPAYAATDAAGAPSEVRFSTARGDAPDLHPGVYQTTAPSGSTERYAAIKRRKDAAVTVAIFGSVDADITTSDGNTTCSDSGVSLSNSDTGYTFVYVDGAEGKRQSYQSDDCKTATDLILQIKASSSSSSATASGPLQFAVTVEPKIENLGSPAPKSQQNEIKAPSKSGDARTLSDQLFAATSLPPGSYPVDLTPGKLAVARIRVGWGQRLAASVDAPRNGSNFAPDESLELTVAAFSPQWAPVGGGSGSQLLFKNESTEQTAGTYTAPVNAANRNVSYDTAGDVGTSEAQWTTVAGWYYVVVQLGASDKGEKLTTKKLPARLNLAVSGSPTAGPSYVAADGQAAAAPPATELSQGGSSDSGSGSTTMLRVAGSALVIALAAGVIALLLRRRA</sequence>
<evidence type="ECO:0000313" key="5">
    <source>
        <dbReference type="Proteomes" id="UP001596298"/>
    </source>
</evidence>
<name>A0ABW2AME4_9MICO</name>
<keyword evidence="2" id="KW-0472">Membrane</keyword>
<keyword evidence="2" id="KW-0812">Transmembrane</keyword>
<feature type="signal peptide" evidence="3">
    <location>
        <begin position="1"/>
        <end position="24"/>
    </location>
</feature>
<evidence type="ECO:0000256" key="2">
    <source>
        <dbReference type="SAM" id="Phobius"/>
    </source>
</evidence>
<feature type="chain" id="PRO_5046360859" description="Gram-positive cocci surface proteins LPxTG domain-containing protein" evidence="3">
    <location>
        <begin position="25"/>
        <end position="411"/>
    </location>
</feature>
<feature type="transmembrane region" description="Helical" evidence="2">
    <location>
        <begin position="386"/>
        <end position="407"/>
    </location>
</feature>
<accession>A0ABW2AME4</accession>
<dbReference type="Proteomes" id="UP001596298">
    <property type="component" value="Unassembled WGS sequence"/>
</dbReference>
<dbReference type="EMBL" id="JBHSWH010000001">
    <property type="protein sequence ID" value="MFC6707948.1"/>
    <property type="molecule type" value="Genomic_DNA"/>
</dbReference>
<keyword evidence="2" id="KW-1133">Transmembrane helix</keyword>
<organism evidence="4 5">
    <name type="scientific">Flexivirga alba</name>
    <dbReference type="NCBI Taxonomy" id="702742"/>
    <lineage>
        <taxon>Bacteria</taxon>
        <taxon>Bacillati</taxon>
        <taxon>Actinomycetota</taxon>
        <taxon>Actinomycetes</taxon>
        <taxon>Micrococcales</taxon>
        <taxon>Dermacoccaceae</taxon>
        <taxon>Flexivirga</taxon>
    </lineage>
</organism>
<keyword evidence="5" id="KW-1185">Reference proteome</keyword>
<gene>
    <name evidence="4" type="ORF">ACFQDH_22600</name>
</gene>
<evidence type="ECO:0000256" key="1">
    <source>
        <dbReference type="SAM" id="MobiDB-lite"/>
    </source>
</evidence>
<reference evidence="5" key="1">
    <citation type="journal article" date="2019" name="Int. J. Syst. Evol. Microbiol.">
        <title>The Global Catalogue of Microorganisms (GCM) 10K type strain sequencing project: providing services to taxonomists for standard genome sequencing and annotation.</title>
        <authorList>
            <consortium name="The Broad Institute Genomics Platform"/>
            <consortium name="The Broad Institute Genome Sequencing Center for Infectious Disease"/>
            <person name="Wu L."/>
            <person name="Ma J."/>
        </authorList>
    </citation>
    <scope>NUCLEOTIDE SEQUENCE [LARGE SCALE GENOMIC DNA]</scope>
    <source>
        <strain evidence="5">CCUG 58127</strain>
    </source>
</reference>
<feature type="region of interest" description="Disordered" evidence="1">
    <location>
        <begin position="166"/>
        <end position="188"/>
    </location>
</feature>
<proteinExistence type="predicted"/>
<evidence type="ECO:0008006" key="6">
    <source>
        <dbReference type="Google" id="ProtNLM"/>
    </source>
</evidence>
<evidence type="ECO:0000313" key="4">
    <source>
        <dbReference type="EMBL" id="MFC6707948.1"/>
    </source>
</evidence>
<dbReference type="RefSeq" id="WP_382404610.1">
    <property type="nucleotide sequence ID" value="NZ_JBHSWH010000001.1"/>
</dbReference>
<comment type="caution">
    <text evidence="4">The sequence shown here is derived from an EMBL/GenBank/DDBJ whole genome shotgun (WGS) entry which is preliminary data.</text>
</comment>
<protein>
    <recommendedName>
        <fullName evidence="6">Gram-positive cocci surface proteins LPxTG domain-containing protein</fullName>
    </recommendedName>
</protein>
<evidence type="ECO:0000256" key="3">
    <source>
        <dbReference type="SAM" id="SignalP"/>
    </source>
</evidence>
<keyword evidence="3" id="KW-0732">Signal</keyword>